<feature type="compositionally biased region" description="Polar residues" evidence="1">
    <location>
        <begin position="153"/>
        <end position="173"/>
    </location>
</feature>
<dbReference type="EMBL" id="VSRR010087178">
    <property type="protein sequence ID" value="MPC91273.1"/>
    <property type="molecule type" value="Genomic_DNA"/>
</dbReference>
<accession>A0A5B7J9X4</accession>
<feature type="region of interest" description="Disordered" evidence="1">
    <location>
        <begin position="196"/>
        <end position="218"/>
    </location>
</feature>
<reference evidence="3 4" key="1">
    <citation type="submission" date="2019-05" db="EMBL/GenBank/DDBJ databases">
        <title>Another draft genome of Portunus trituberculatus and its Hox gene families provides insights of decapod evolution.</title>
        <authorList>
            <person name="Jeong J.-H."/>
            <person name="Song I."/>
            <person name="Kim S."/>
            <person name="Choi T."/>
            <person name="Kim D."/>
            <person name="Ryu S."/>
            <person name="Kim W."/>
        </authorList>
    </citation>
    <scope>NUCLEOTIDE SEQUENCE [LARGE SCALE GENOMIC DNA]</scope>
    <source>
        <tissue evidence="3">Muscle</tissue>
    </source>
</reference>
<keyword evidence="2" id="KW-0472">Membrane</keyword>
<evidence type="ECO:0000313" key="4">
    <source>
        <dbReference type="Proteomes" id="UP000324222"/>
    </source>
</evidence>
<name>A0A5B7J9X4_PORTR</name>
<feature type="region of interest" description="Disordered" evidence="1">
    <location>
        <begin position="153"/>
        <end position="175"/>
    </location>
</feature>
<dbReference type="Proteomes" id="UP000324222">
    <property type="component" value="Unassembled WGS sequence"/>
</dbReference>
<sequence length="299" mass="33338">MAKTEPLHLMRCMARAAEPGLGPCRLRLSVIQHRGFPLFSTKKRVLADLVFAKHSWERHATGEWRNKTPCTLVRLCTLRKVKAVLPVQVKVWTMQGAVIYTFLHLRLEGLMYCLQSCTTPLTLDVTCSSVGVAVTCPGEGTAVAQLPAHLANTTPTEGAASGNSSLQGETDSQGPLEEVAETTSFLCAHQPVFTEKSKMTPPHCQDDEESRPSGPRPLRFSDSGSMFVQLLKEYETHDLKAGEANTHKEKEEEDREWRTLMWLNCAAVQILPLCFIGFFLVNLHRDFIPLVYGTWAFPV</sequence>
<keyword evidence="4" id="KW-1185">Reference proteome</keyword>
<evidence type="ECO:0000256" key="1">
    <source>
        <dbReference type="SAM" id="MobiDB-lite"/>
    </source>
</evidence>
<keyword evidence="2" id="KW-1133">Transmembrane helix</keyword>
<dbReference type="AlphaFoldDB" id="A0A5B7J9X4"/>
<evidence type="ECO:0000256" key="2">
    <source>
        <dbReference type="SAM" id="Phobius"/>
    </source>
</evidence>
<comment type="caution">
    <text evidence="3">The sequence shown here is derived from an EMBL/GenBank/DDBJ whole genome shotgun (WGS) entry which is preliminary data.</text>
</comment>
<feature type="transmembrane region" description="Helical" evidence="2">
    <location>
        <begin position="260"/>
        <end position="281"/>
    </location>
</feature>
<organism evidence="3 4">
    <name type="scientific">Portunus trituberculatus</name>
    <name type="common">Swimming crab</name>
    <name type="synonym">Neptunus trituberculatus</name>
    <dbReference type="NCBI Taxonomy" id="210409"/>
    <lineage>
        <taxon>Eukaryota</taxon>
        <taxon>Metazoa</taxon>
        <taxon>Ecdysozoa</taxon>
        <taxon>Arthropoda</taxon>
        <taxon>Crustacea</taxon>
        <taxon>Multicrustacea</taxon>
        <taxon>Malacostraca</taxon>
        <taxon>Eumalacostraca</taxon>
        <taxon>Eucarida</taxon>
        <taxon>Decapoda</taxon>
        <taxon>Pleocyemata</taxon>
        <taxon>Brachyura</taxon>
        <taxon>Eubrachyura</taxon>
        <taxon>Portunoidea</taxon>
        <taxon>Portunidae</taxon>
        <taxon>Portuninae</taxon>
        <taxon>Portunus</taxon>
    </lineage>
</organism>
<evidence type="ECO:0000313" key="3">
    <source>
        <dbReference type="EMBL" id="MPC91273.1"/>
    </source>
</evidence>
<protein>
    <submittedName>
        <fullName evidence="3">Uncharacterized protein</fullName>
    </submittedName>
</protein>
<proteinExistence type="predicted"/>
<gene>
    <name evidence="3" type="ORF">E2C01_086297</name>
</gene>
<keyword evidence="2" id="KW-0812">Transmembrane</keyword>